<feature type="domain" description="Radical SAM core" evidence="5">
    <location>
        <begin position="8"/>
        <end position="128"/>
    </location>
</feature>
<evidence type="ECO:0000256" key="1">
    <source>
        <dbReference type="ARBA" id="ARBA00022691"/>
    </source>
</evidence>
<accession>A0ABV6Z4E8</accession>
<keyword evidence="2" id="KW-0479">Metal-binding</keyword>
<dbReference type="Proteomes" id="UP001594351">
    <property type="component" value="Unassembled WGS sequence"/>
</dbReference>
<dbReference type="InterPro" id="IPR050377">
    <property type="entry name" value="Radical_SAM_PqqE_MftC-like"/>
</dbReference>
<dbReference type="Pfam" id="PF04055">
    <property type="entry name" value="Radical_SAM"/>
    <property type="match status" value="1"/>
</dbReference>
<dbReference type="SFLD" id="SFLDS00029">
    <property type="entry name" value="Radical_SAM"/>
    <property type="match status" value="1"/>
</dbReference>
<organism evidence="6 7">
    <name type="scientific">candidate division CSSED10-310 bacterium</name>
    <dbReference type="NCBI Taxonomy" id="2855610"/>
    <lineage>
        <taxon>Bacteria</taxon>
        <taxon>Bacteria division CSSED10-310</taxon>
    </lineage>
</organism>
<keyword evidence="1" id="KW-0949">S-adenosyl-L-methionine</keyword>
<gene>
    <name evidence="6" type="ORF">ACFL27_24180</name>
</gene>
<evidence type="ECO:0000256" key="4">
    <source>
        <dbReference type="ARBA" id="ARBA00023014"/>
    </source>
</evidence>
<proteinExistence type="predicted"/>
<dbReference type="InterPro" id="IPR013785">
    <property type="entry name" value="Aldolase_TIM"/>
</dbReference>
<evidence type="ECO:0000256" key="2">
    <source>
        <dbReference type="ARBA" id="ARBA00022723"/>
    </source>
</evidence>
<evidence type="ECO:0000256" key="3">
    <source>
        <dbReference type="ARBA" id="ARBA00023004"/>
    </source>
</evidence>
<dbReference type="SUPFAM" id="SSF102114">
    <property type="entry name" value="Radical SAM enzymes"/>
    <property type="match status" value="1"/>
</dbReference>
<evidence type="ECO:0000313" key="6">
    <source>
        <dbReference type="EMBL" id="MFC1853308.1"/>
    </source>
</evidence>
<sequence>MLQEIHFIVTYMCNFECDHCFLYCSPNSVGTYTISQVKNVLNEIKKIETIETVGFEGGEPFLFYPLVLESIKLAGAQGLKTAIQTNSYWATTVEDAELWLKPFSECGLSNLEVSDDTFHHDEELENSAKRAMAAARKVDLEVNSICINQPTIQESPEHLKGKPIYLGGPKLRGRAITKLSAGLPTRPWNEFTECVLEDLRNPSRVHIDAFGNVHLCQGLSMGNMWTTPLSELVKDYNPDTHPICGPILRGGPAGLAREYDIPHEDEYVDACHFCSEICVALIDRFPQYLTPKQVYGLENIASLVD</sequence>
<evidence type="ECO:0000259" key="5">
    <source>
        <dbReference type="Pfam" id="PF04055"/>
    </source>
</evidence>
<dbReference type="PANTHER" id="PTHR11228">
    <property type="entry name" value="RADICAL SAM DOMAIN PROTEIN"/>
    <property type="match status" value="1"/>
</dbReference>
<dbReference type="InterPro" id="IPR058240">
    <property type="entry name" value="rSAM_sf"/>
</dbReference>
<reference evidence="6 7" key="1">
    <citation type="submission" date="2024-09" db="EMBL/GenBank/DDBJ databases">
        <title>Laminarin stimulates single cell rates of sulfate reduction while oxygen inhibits transcriptomic activity in coastal marine sediment.</title>
        <authorList>
            <person name="Lindsay M."/>
            <person name="Orcutt B."/>
            <person name="Emerson D."/>
            <person name="Stepanauskas R."/>
            <person name="D'Angelo T."/>
        </authorList>
    </citation>
    <scope>NUCLEOTIDE SEQUENCE [LARGE SCALE GENOMIC DNA]</scope>
    <source>
        <strain evidence="6">SAG AM-311-K15</strain>
    </source>
</reference>
<keyword evidence="7" id="KW-1185">Reference proteome</keyword>
<protein>
    <submittedName>
        <fullName evidence="6">Radical SAM protein</fullName>
    </submittedName>
</protein>
<evidence type="ECO:0000313" key="7">
    <source>
        <dbReference type="Proteomes" id="UP001594351"/>
    </source>
</evidence>
<keyword evidence="3" id="KW-0408">Iron</keyword>
<name>A0ABV6Z4E8_UNCC1</name>
<keyword evidence="4" id="KW-0411">Iron-sulfur</keyword>
<dbReference type="PANTHER" id="PTHR11228:SF34">
    <property type="entry name" value="TUNGSTEN-CONTAINING ALDEHYDE FERREDOXIN OXIDOREDUCTASE COFACTOR MODIFYING PROTEIN"/>
    <property type="match status" value="1"/>
</dbReference>
<comment type="caution">
    <text evidence="6">The sequence shown here is derived from an EMBL/GenBank/DDBJ whole genome shotgun (WGS) entry which is preliminary data.</text>
</comment>
<dbReference type="InterPro" id="IPR007197">
    <property type="entry name" value="rSAM"/>
</dbReference>
<dbReference type="EMBL" id="JBHPBY010000470">
    <property type="protein sequence ID" value="MFC1853308.1"/>
    <property type="molecule type" value="Genomic_DNA"/>
</dbReference>
<dbReference type="Gene3D" id="3.20.20.70">
    <property type="entry name" value="Aldolase class I"/>
    <property type="match status" value="1"/>
</dbReference>